<dbReference type="EMBL" id="JABVED010000025">
    <property type="protein sequence ID" value="MBC6451199.1"/>
    <property type="molecule type" value="Genomic_DNA"/>
</dbReference>
<reference evidence="4 5" key="1">
    <citation type="submission" date="2020-06" db="EMBL/GenBank/DDBJ databases">
        <title>Actinokineospora xiongansis sp. nov., isolated from soil of Baiyangdian.</title>
        <authorList>
            <person name="Zhang X."/>
        </authorList>
    </citation>
    <scope>NUCLEOTIDE SEQUENCE [LARGE SCALE GENOMIC DNA]</scope>
    <source>
        <strain evidence="4 5">HBU206404</strain>
    </source>
</reference>
<sequence length="239" mass="25042">MVTLQHTTAWREPAVWAGGQLLLLALLWATMGLGPLGIVAGLVHAWATGALLTRAMRRSDTAAPGPADRVTLARQLLIGGVTALVADRADGTVPVVVALAAVALALDCVDGVVARRTGTESPLGARFDMEVDAFLILVLSVHVAWSLGPWVLAIGTVRYLFVAASWRLAWLRGDLPPSFARKAVAAAQGIVLVVAASGVVPHAAVLVGLALVTLGWSFGRDIVGLWRRRPAPVQGCRHV</sequence>
<keyword evidence="3" id="KW-1133">Transmembrane helix</keyword>
<organism evidence="4 5">
    <name type="scientific">Actinokineospora xionganensis</name>
    <dbReference type="NCBI Taxonomy" id="2684470"/>
    <lineage>
        <taxon>Bacteria</taxon>
        <taxon>Bacillati</taxon>
        <taxon>Actinomycetota</taxon>
        <taxon>Actinomycetes</taxon>
        <taxon>Pseudonocardiales</taxon>
        <taxon>Pseudonocardiaceae</taxon>
        <taxon>Actinokineospora</taxon>
    </lineage>
</organism>
<dbReference type="InterPro" id="IPR048254">
    <property type="entry name" value="CDP_ALCOHOL_P_TRANSF_CS"/>
</dbReference>
<name>A0ABR7LEQ5_9PSEU</name>
<comment type="caution">
    <text evidence="4">The sequence shown here is derived from an EMBL/GenBank/DDBJ whole genome shotgun (WGS) entry which is preliminary data.</text>
</comment>
<keyword evidence="3" id="KW-0472">Membrane</keyword>
<dbReference type="PROSITE" id="PS00379">
    <property type="entry name" value="CDP_ALCOHOL_P_TRANSF"/>
    <property type="match status" value="1"/>
</dbReference>
<evidence type="ECO:0000313" key="5">
    <source>
        <dbReference type="Proteomes" id="UP000734823"/>
    </source>
</evidence>
<evidence type="ECO:0000256" key="3">
    <source>
        <dbReference type="SAM" id="Phobius"/>
    </source>
</evidence>
<keyword evidence="1 2" id="KW-0808">Transferase</keyword>
<evidence type="ECO:0000256" key="1">
    <source>
        <dbReference type="ARBA" id="ARBA00022679"/>
    </source>
</evidence>
<dbReference type="Proteomes" id="UP000734823">
    <property type="component" value="Unassembled WGS sequence"/>
</dbReference>
<proteinExistence type="inferred from homology"/>
<dbReference type="InterPro" id="IPR000462">
    <property type="entry name" value="CDP-OH_P_trans"/>
</dbReference>
<keyword evidence="5" id="KW-1185">Reference proteome</keyword>
<dbReference type="RefSeq" id="WP_187224277.1">
    <property type="nucleotide sequence ID" value="NZ_JABVED010000025.1"/>
</dbReference>
<feature type="transmembrane region" description="Helical" evidence="3">
    <location>
        <begin position="93"/>
        <end position="113"/>
    </location>
</feature>
<feature type="transmembrane region" description="Helical" evidence="3">
    <location>
        <begin position="186"/>
        <end position="219"/>
    </location>
</feature>
<feature type="transmembrane region" description="Helical" evidence="3">
    <location>
        <begin position="21"/>
        <end position="47"/>
    </location>
</feature>
<dbReference type="Pfam" id="PF01066">
    <property type="entry name" value="CDP-OH_P_transf"/>
    <property type="match status" value="1"/>
</dbReference>
<gene>
    <name evidence="4" type="ORF">GPZ80_28975</name>
</gene>
<keyword evidence="3" id="KW-0812">Transmembrane</keyword>
<dbReference type="Gene3D" id="1.20.120.1760">
    <property type="match status" value="1"/>
</dbReference>
<evidence type="ECO:0000256" key="2">
    <source>
        <dbReference type="RuleBase" id="RU003750"/>
    </source>
</evidence>
<accession>A0ABR7LEQ5</accession>
<protein>
    <submittedName>
        <fullName evidence="4">CDP-alcohol phosphatidyltransferase family protein</fullName>
    </submittedName>
</protein>
<dbReference type="InterPro" id="IPR043130">
    <property type="entry name" value="CDP-OH_PTrfase_TM_dom"/>
</dbReference>
<comment type="similarity">
    <text evidence="2">Belongs to the CDP-alcohol phosphatidyltransferase class-I family.</text>
</comment>
<feature type="transmembrane region" description="Helical" evidence="3">
    <location>
        <begin position="134"/>
        <end position="166"/>
    </location>
</feature>
<evidence type="ECO:0000313" key="4">
    <source>
        <dbReference type="EMBL" id="MBC6451199.1"/>
    </source>
</evidence>